<dbReference type="GO" id="GO:0015074">
    <property type="term" value="P:DNA integration"/>
    <property type="evidence" value="ECO:0007669"/>
    <property type="project" value="UniProtKB-KW"/>
</dbReference>
<keyword evidence="3" id="KW-0233">DNA recombination</keyword>
<dbReference type="InterPro" id="IPR010998">
    <property type="entry name" value="Integrase_recombinase_N"/>
</dbReference>
<dbReference type="CDD" id="cd00397">
    <property type="entry name" value="DNA_BRE_C"/>
    <property type="match status" value="1"/>
</dbReference>
<dbReference type="InterPro" id="IPR013762">
    <property type="entry name" value="Integrase-like_cat_sf"/>
</dbReference>
<dbReference type="Gene3D" id="1.10.150.130">
    <property type="match status" value="1"/>
</dbReference>
<dbReference type="PROSITE" id="PS51900">
    <property type="entry name" value="CB"/>
    <property type="match status" value="1"/>
</dbReference>
<evidence type="ECO:0000259" key="6">
    <source>
        <dbReference type="PROSITE" id="PS51900"/>
    </source>
</evidence>
<dbReference type="GO" id="GO:0006310">
    <property type="term" value="P:DNA recombination"/>
    <property type="evidence" value="ECO:0007669"/>
    <property type="project" value="UniProtKB-KW"/>
</dbReference>
<keyword evidence="1" id="KW-0229">DNA integration</keyword>
<dbReference type="InterPro" id="IPR002104">
    <property type="entry name" value="Integrase_catalytic"/>
</dbReference>
<evidence type="ECO:0000313" key="7">
    <source>
        <dbReference type="EMBL" id="AKU06525.1"/>
    </source>
</evidence>
<dbReference type="GO" id="GO:0003677">
    <property type="term" value="F:DNA binding"/>
    <property type="evidence" value="ECO:0007669"/>
    <property type="project" value="UniProtKB-UniRule"/>
</dbReference>
<evidence type="ECO:0000259" key="5">
    <source>
        <dbReference type="PROSITE" id="PS51898"/>
    </source>
</evidence>
<evidence type="ECO:0000256" key="3">
    <source>
        <dbReference type="ARBA" id="ARBA00023172"/>
    </source>
</evidence>
<dbReference type="InterPro" id="IPR050090">
    <property type="entry name" value="Tyrosine_recombinase_XerCD"/>
</dbReference>
<dbReference type="InterPro" id="IPR011010">
    <property type="entry name" value="DNA_brk_join_enz"/>
</dbReference>
<dbReference type="Pfam" id="PF00589">
    <property type="entry name" value="Phage_integrase"/>
    <property type="match status" value="1"/>
</dbReference>
<organism evidence="7 8">
    <name type="scientific">Haloferax gibbonsii</name>
    <dbReference type="NCBI Taxonomy" id="35746"/>
    <lineage>
        <taxon>Archaea</taxon>
        <taxon>Methanobacteriati</taxon>
        <taxon>Methanobacteriota</taxon>
        <taxon>Stenosarchaea group</taxon>
        <taxon>Halobacteria</taxon>
        <taxon>Halobacteriales</taxon>
        <taxon>Haloferacaceae</taxon>
        <taxon>Haloferax</taxon>
    </lineage>
</organism>
<evidence type="ECO:0000313" key="8">
    <source>
        <dbReference type="Proteomes" id="UP000066124"/>
    </source>
</evidence>
<sequence length="335" mass="38486">MTDLEPLSPEDGVERFIAYREPSVRESTLQNAKTRLNHFLRWCEVAGIDNLNDLTGRKLNDFVTWRQGDIAPITLQKQLSSVRMALDFWSDLDAVEDGLREKLHAPELPDGAEARSIHLEPDTAETILEYLDRYHYASRMHAVMALIWRTGMRRGTVRGLDVGDLNEDEHAIQIVHRPESDTPLKNGNKGERWVYIGPEWMRILQEYITENRHKVTDDYGRRPLITTSHGRITGDTLYKIVNKATQPCEFGLPCPHDRDPSACEARGTHGLPNKCPSSKSPHAVRRGHITHYLSRDVEPEIISERSDVSLEILYQHYDARTAREKMEVRKEHLPS</sequence>
<dbReference type="SUPFAM" id="SSF56349">
    <property type="entry name" value="DNA breaking-rejoining enzymes"/>
    <property type="match status" value="1"/>
</dbReference>
<dbReference type="RefSeq" id="WP_050458550.1">
    <property type="nucleotide sequence ID" value="NZ_CP011947.1"/>
</dbReference>
<dbReference type="KEGG" id="hgi:ABY42_01745"/>
<proteinExistence type="predicted"/>
<feature type="domain" description="Core-binding (CB)" evidence="6">
    <location>
        <begin position="7"/>
        <end position="90"/>
    </location>
</feature>
<dbReference type="PATRIC" id="fig|35746.4.peg.372"/>
<dbReference type="GeneID" id="25244644"/>
<dbReference type="PROSITE" id="PS51898">
    <property type="entry name" value="TYR_RECOMBINASE"/>
    <property type="match status" value="1"/>
</dbReference>
<dbReference type="EMBL" id="CP011947">
    <property type="protein sequence ID" value="AKU06525.1"/>
    <property type="molecule type" value="Genomic_DNA"/>
</dbReference>
<evidence type="ECO:0000256" key="4">
    <source>
        <dbReference type="PROSITE-ProRule" id="PRU01248"/>
    </source>
</evidence>
<dbReference type="PANTHER" id="PTHR30349">
    <property type="entry name" value="PHAGE INTEGRASE-RELATED"/>
    <property type="match status" value="1"/>
</dbReference>
<accession>A0A0K1IQD1</accession>
<dbReference type="Gene3D" id="1.10.443.10">
    <property type="entry name" value="Intergrase catalytic core"/>
    <property type="match status" value="1"/>
</dbReference>
<dbReference type="PANTHER" id="PTHR30349:SF41">
    <property type="entry name" value="INTEGRASE_RECOMBINASE PROTEIN MJ0367-RELATED"/>
    <property type="match status" value="1"/>
</dbReference>
<keyword evidence="2 4" id="KW-0238">DNA-binding</keyword>
<name>A0A0K1IQD1_HALGI</name>
<reference evidence="8" key="1">
    <citation type="journal article" date="2015" name="J. Biotechnol.">
        <title>Complete genome sequence of Haloferax gibbonsii strain ARA6, a potential producer of polyhydroxyalkanoates and halocins isolated from Araruama, Rio de Janeiro, Brasil.</title>
        <authorList>
            <person name="Pinto L.H."/>
            <person name="D'Alincourt Carvalho-Assef A.P."/>
            <person name="Vieira R.P."/>
            <person name="Clementino M.M."/>
            <person name="Albano R.M."/>
        </authorList>
    </citation>
    <scope>NUCLEOTIDE SEQUENCE [LARGE SCALE GENOMIC DNA]</scope>
    <source>
        <strain evidence="8">ARA6</strain>
    </source>
</reference>
<evidence type="ECO:0000256" key="2">
    <source>
        <dbReference type="ARBA" id="ARBA00023125"/>
    </source>
</evidence>
<feature type="domain" description="Tyr recombinase" evidence="5">
    <location>
        <begin position="114"/>
        <end position="330"/>
    </location>
</feature>
<gene>
    <name evidence="7" type="ORF">ABY42_01745</name>
</gene>
<dbReference type="Proteomes" id="UP000066124">
    <property type="component" value="Chromosome"/>
</dbReference>
<evidence type="ECO:0000256" key="1">
    <source>
        <dbReference type="ARBA" id="ARBA00022908"/>
    </source>
</evidence>
<dbReference type="InterPro" id="IPR044068">
    <property type="entry name" value="CB"/>
</dbReference>
<protein>
    <submittedName>
        <fullName evidence="7">Integrase</fullName>
    </submittedName>
</protein>
<dbReference type="AlphaFoldDB" id="A0A0K1IQD1"/>